<organism evidence="1 2">
    <name type="scientific">Agrocybe pediades</name>
    <dbReference type="NCBI Taxonomy" id="84607"/>
    <lineage>
        <taxon>Eukaryota</taxon>
        <taxon>Fungi</taxon>
        <taxon>Dikarya</taxon>
        <taxon>Basidiomycota</taxon>
        <taxon>Agaricomycotina</taxon>
        <taxon>Agaricomycetes</taxon>
        <taxon>Agaricomycetidae</taxon>
        <taxon>Agaricales</taxon>
        <taxon>Agaricineae</taxon>
        <taxon>Strophariaceae</taxon>
        <taxon>Agrocybe</taxon>
    </lineage>
</organism>
<comment type="caution">
    <text evidence="1">The sequence shown here is derived from an EMBL/GenBank/DDBJ whole genome shotgun (WGS) entry which is preliminary data.</text>
</comment>
<dbReference type="EMBL" id="JAACJL010000045">
    <property type="protein sequence ID" value="KAF4614024.1"/>
    <property type="molecule type" value="Genomic_DNA"/>
</dbReference>
<reference evidence="1 2" key="1">
    <citation type="submission" date="2019-12" db="EMBL/GenBank/DDBJ databases">
        <authorList>
            <person name="Floudas D."/>
            <person name="Bentzer J."/>
            <person name="Ahren D."/>
            <person name="Johansson T."/>
            <person name="Persson P."/>
            <person name="Tunlid A."/>
        </authorList>
    </citation>
    <scope>NUCLEOTIDE SEQUENCE [LARGE SCALE GENOMIC DNA]</scope>
    <source>
        <strain evidence="1 2">CBS 102.39</strain>
    </source>
</reference>
<dbReference type="Proteomes" id="UP000521872">
    <property type="component" value="Unassembled WGS sequence"/>
</dbReference>
<sequence>MQDFPLFLTLLQSYLPCDFSSVIELRFFINAFHTQLLNYNIYDFLQTFTSVRELTFTTCHTFNYFCRLIAGKQAQERRTEYSFLRHLKTITFMEGQQNPASRLPLGDILDFLEYRISIEAPIAVVNLELWKPVNEMDLRHFEEFNGLKIVYRAQGLENIVKDKICGHNVVG</sequence>
<gene>
    <name evidence="1" type="ORF">D9613_007385</name>
</gene>
<name>A0A8H4VN77_9AGAR</name>
<dbReference type="AlphaFoldDB" id="A0A8H4VN77"/>
<keyword evidence="2" id="KW-1185">Reference proteome</keyword>
<protein>
    <submittedName>
        <fullName evidence="1">Uncharacterized protein</fullName>
    </submittedName>
</protein>
<evidence type="ECO:0000313" key="2">
    <source>
        <dbReference type="Proteomes" id="UP000521872"/>
    </source>
</evidence>
<accession>A0A8H4VN77</accession>
<evidence type="ECO:0000313" key="1">
    <source>
        <dbReference type="EMBL" id="KAF4614024.1"/>
    </source>
</evidence>
<proteinExistence type="predicted"/>